<evidence type="ECO:0000256" key="8">
    <source>
        <dbReference type="ARBA" id="ARBA00023049"/>
    </source>
</evidence>
<organism evidence="13 14">
    <name type="scientific">Vespula germanica</name>
    <name type="common">German yellow jacket</name>
    <name type="synonym">Paravespula germanica</name>
    <dbReference type="NCBI Taxonomy" id="30212"/>
    <lineage>
        <taxon>Eukaryota</taxon>
        <taxon>Metazoa</taxon>
        <taxon>Ecdysozoa</taxon>
        <taxon>Arthropoda</taxon>
        <taxon>Hexapoda</taxon>
        <taxon>Insecta</taxon>
        <taxon>Pterygota</taxon>
        <taxon>Neoptera</taxon>
        <taxon>Endopterygota</taxon>
        <taxon>Hymenoptera</taxon>
        <taxon>Apocrita</taxon>
        <taxon>Aculeata</taxon>
        <taxon>Vespoidea</taxon>
        <taxon>Vespidae</taxon>
        <taxon>Vespinae</taxon>
        <taxon>Vespula</taxon>
    </lineage>
</organism>
<feature type="domain" description="Peptidase M13 N-terminal" evidence="12">
    <location>
        <begin position="343"/>
        <end position="736"/>
    </location>
</feature>
<evidence type="ECO:0000256" key="9">
    <source>
        <dbReference type="SAM" id="MobiDB-lite"/>
    </source>
</evidence>
<dbReference type="GO" id="GO:0004222">
    <property type="term" value="F:metalloendopeptidase activity"/>
    <property type="evidence" value="ECO:0007669"/>
    <property type="project" value="InterPro"/>
</dbReference>
<protein>
    <recommendedName>
        <fullName evidence="15">Endothelin-converting enzyme 1</fullName>
    </recommendedName>
</protein>
<comment type="caution">
    <text evidence="13">The sequence shown here is derived from an EMBL/GenBank/DDBJ whole genome shotgun (WGS) entry which is preliminary data.</text>
</comment>
<keyword evidence="10" id="KW-0812">Transmembrane</keyword>
<evidence type="ECO:0000256" key="10">
    <source>
        <dbReference type="SAM" id="Phobius"/>
    </source>
</evidence>
<dbReference type="GO" id="GO:0046872">
    <property type="term" value="F:metal ion binding"/>
    <property type="evidence" value="ECO:0007669"/>
    <property type="project" value="UniProtKB-KW"/>
</dbReference>
<comment type="subcellular location">
    <subcellularLocation>
        <location evidence="2">Cell membrane</location>
        <topology evidence="2">Single-pass type II membrane protein</topology>
    </subcellularLocation>
</comment>
<comment type="cofactor">
    <cofactor evidence="1">
        <name>Zn(2+)</name>
        <dbReference type="ChEBI" id="CHEBI:29105"/>
    </cofactor>
</comment>
<evidence type="ECO:0008006" key="15">
    <source>
        <dbReference type="Google" id="ProtNLM"/>
    </source>
</evidence>
<feature type="compositionally biased region" description="Acidic residues" evidence="9">
    <location>
        <begin position="55"/>
        <end position="78"/>
    </location>
</feature>
<dbReference type="InterPro" id="IPR000718">
    <property type="entry name" value="Peptidase_M13"/>
</dbReference>
<evidence type="ECO:0000313" key="13">
    <source>
        <dbReference type="EMBL" id="KAF7381865.1"/>
    </source>
</evidence>
<dbReference type="Pfam" id="PF05649">
    <property type="entry name" value="Peptidase_M13_N"/>
    <property type="match status" value="1"/>
</dbReference>
<dbReference type="PRINTS" id="PR00786">
    <property type="entry name" value="NEPRILYSIN"/>
</dbReference>
<feature type="region of interest" description="Disordered" evidence="9">
    <location>
        <begin position="1"/>
        <end position="121"/>
    </location>
</feature>
<dbReference type="InterPro" id="IPR018497">
    <property type="entry name" value="Peptidase_M13_C"/>
</dbReference>
<evidence type="ECO:0000256" key="7">
    <source>
        <dbReference type="ARBA" id="ARBA00022833"/>
    </source>
</evidence>
<comment type="similarity">
    <text evidence="3">Belongs to the peptidase M13 family.</text>
</comment>
<name>A0A834J5H4_VESGE</name>
<evidence type="ECO:0000256" key="4">
    <source>
        <dbReference type="ARBA" id="ARBA00022670"/>
    </source>
</evidence>
<sequence>MKKTKDVSDEDEYSADDPEEVEGVSEEEWTPEAGAESATKKRPQREVAKKRQHSEEEEEDEEEEDEEEDDEEDDESDSDAEKKPKRKRRSKKEEDDKEEDEEEDSDDNSFNESSGETPKDYTSGAFVVAKADIGGNKDPTLWRIDGKALLQKFLPFKEDGKTLYKSTSTYSGWSVSNKDKYLAAQVTFKVQNRTETIVELHLDQQQQEVVKKRHRCHPPKYYSQYEMMHANTKSVIAHFILSADFGKAVNDPENNGRGVDDGNNKNSELPWQCNHGDEKSSRKETRLVIIVVLLTITVITLIVTLTLQMIVFYKEEYKEMCQSEECIKTAARVLEAMNKSVDPCDDFYRFACDGWVAKHPIPQSQVSWDQLSLLREYLLQDLRILLEMPDEEDDLRPVKLARALYKTCMDTASIETLGLEPIFEVFEKIGLPANPPLQVKVPSLDLSQIAGRTRRILGLNLLVNFYISEDIRDTTRNRIMTEQVSPAFSERYLLDPQRFQSELGEYKKYIKAMMEFAGAGNRSTSFADEILEFSTKIAKIMDTPEERRSVHHFFHDVTIDELQQLTDLRVQQWNWTRYLNGIFENTNVTVNTESDKVIVMDLHYLQKLPQLLAITPPATIARFIWWSVYSAITPLTLQKFRDLGFQFSQKVFGLKEKTPRWKGCTGNVNANFGMALSYVYAQKHFNEQEREKALEMLMDIRAAFDAMVKELDWMDADTRLRAHKKLYAMRPFVGFPEWITNPEKLNKFYEGVEVIQGKLFETFLKLTDVGVKKNLNNLREKPDKNRWISTGTTVNAFYSAILNSVTFPAGILHPPFYGNGIESINYGAMGAIMGHELTHGFDDQGRRYDENGNLRQWWSDETLQHYHEKVECIIKQYSSYHLPELGNNFTVNGITTQGENIADNGGIREAYRAYQRLKARNSHQQALPGLSEYTHEQLFFLGFAQVWCGNYTNGALKSKLIEGVHAPNHYRVIGTLSNNAEFAKAWKCSTNSRMNPEHKCILW</sequence>
<evidence type="ECO:0000259" key="12">
    <source>
        <dbReference type="Pfam" id="PF05649"/>
    </source>
</evidence>
<proteinExistence type="inferred from homology"/>
<evidence type="ECO:0000256" key="2">
    <source>
        <dbReference type="ARBA" id="ARBA00004401"/>
    </source>
</evidence>
<feature type="compositionally biased region" description="Acidic residues" evidence="9">
    <location>
        <begin position="8"/>
        <end position="30"/>
    </location>
</feature>
<accession>A0A834J5H4</accession>
<keyword evidence="8" id="KW-0482">Metalloprotease</keyword>
<evidence type="ECO:0000313" key="14">
    <source>
        <dbReference type="Proteomes" id="UP000617340"/>
    </source>
</evidence>
<dbReference type="InterPro" id="IPR024079">
    <property type="entry name" value="MetalloPept_cat_dom_sf"/>
</dbReference>
<evidence type="ECO:0000259" key="11">
    <source>
        <dbReference type="Pfam" id="PF01431"/>
    </source>
</evidence>
<dbReference type="GO" id="GO:0016485">
    <property type="term" value="P:protein processing"/>
    <property type="evidence" value="ECO:0007669"/>
    <property type="project" value="TreeGrafter"/>
</dbReference>
<dbReference type="CDD" id="cd08662">
    <property type="entry name" value="M13"/>
    <property type="match status" value="1"/>
</dbReference>
<evidence type="ECO:0000256" key="5">
    <source>
        <dbReference type="ARBA" id="ARBA00022723"/>
    </source>
</evidence>
<dbReference type="Gene3D" id="1.10.1380.10">
    <property type="entry name" value="Neutral endopeptidase , domain2"/>
    <property type="match status" value="1"/>
</dbReference>
<evidence type="ECO:0000256" key="3">
    <source>
        <dbReference type="ARBA" id="ARBA00007357"/>
    </source>
</evidence>
<dbReference type="Proteomes" id="UP000617340">
    <property type="component" value="Unassembled WGS sequence"/>
</dbReference>
<dbReference type="InterPro" id="IPR042089">
    <property type="entry name" value="Peptidase_M13_dom_2"/>
</dbReference>
<feature type="region of interest" description="Disordered" evidence="9">
    <location>
        <begin position="251"/>
        <end position="278"/>
    </location>
</feature>
<keyword evidence="10" id="KW-1133">Transmembrane helix</keyword>
<evidence type="ECO:0000256" key="1">
    <source>
        <dbReference type="ARBA" id="ARBA00001947"/>
    </source>
</evidence>
<feature type="transmembrane region" description="Helical" evidence="10">
    <location>
        <begin position="287"/>
        <end position="313"/>
    </location>
</feature>
<keyword evidence="5" id="KW-0479">Metal-binding</keyword>
<dbReference type="PANTHER" id="PTHR11733:SF133">
    <property type="entry name" value="PHOSPHATE-REGULATING NEUTRAL ENDOPEPTIDASE PHEX"/>
    <property type="match status" value="1"/>
</dbReference>
<dbReference type="AlphaFoldDB" id="A0A834J5H4"/>
<dbReference type="Gene3D" id="3.40.390.10">
    <property type="entry name" value="Collagenase (Catalytic Domain)"/>
    <property type="match status" value="1"/>
</dbReference>
<keyword evidence="4" id="KW-0645">Protease</keyword>
<dbReference type="SUPFAM" id="SSF55486">
    <property type="entry name" value="Metalloproteases ('zincins'), catalytic domain"/>
    <property type="match status" value="1"/>
</dbReference>
<dbReference type="Pfam" id="PF01431">
    <property type="entry name" value="Peptidase_M13"/>
    <property type="match status" value="1"/>
</dbReference>
<reference evidence="13" key="1">
    <citation type="journal article" date="2020" name="G3 (Bethesda)">
        <title>High-Quality Assemblies for Three Invasive Social Wasps from the &lt;i&gt;Vespula&lt;/i&gt; Genus.</title>
        <authorList>
            <person name="Harrop T.W.R."/>
            <person name="Guhlin J."/>
            <person name="McLaughlin G.M."/>
            <person name="Permina E."/>
            <person name="Stockwell P."/>
            <person name="Gilligan J."/>
            <person name="Le Lec M.F."/>
            <person name="Gruber M.A.M."/>
            <person name="Quinn O."/>
            <person name="Lovegrove M."/>
            <person name="Duncan E.J."/>
            <person name="Remnant E.J."/>
            <person name="Van Eeckhoven J."/>
            <person name="Graham B."/>
            <person name="Knapp R.A."/>
            <person name="Langford K.W."/>
            <person name="Kronenberg Z."/>
            <person name="Press M.O."/>
            <person name="Eacker S.M."/>
            <person name="Wilson-Rankin E.E."/>
            <person name="Purcell J."/>
            <person name="Lester P.J."/>
            <person name="Dearden P.K."/>
        </authorList>
    </citation>
    <scope>NUCLEOTIDE SEQUENCE</scope>
    <source>
        <strain evidence="13">Linc-1</strain>
    </source>
</reference>
<dbReference type="GO" id="GO:0005886">
    <property type="term" value="C:plasma membrane"/>
    <property type="evidence" value="ECO:0007669"/>
    <property type="project" value="UniProtKB-SubCell"/>
</dbReference>
<feature type="domain" description="Peptidase M13 C-terminal" evidence="11">
    <location>
        <begin position="795"/>
        <end position="1000"/>
    </location>
</feature>
<keyword evidence="6" id="KW-0378">Hydrolase</keyword>
<dbReference type="PROSITE" id="PS51885">
    <property type="entry name" value="NEPRILYSIN"/>
    <property type="match status" value="1"/>
</dbReference>
<keyword evidence="10" id="KW-0472">Membrane</keyword>
<dbReference type="EMBL" id="JACSDZ010000021">
    <property type="protein sequence ID" value="KAF7381865.1"/>
    <property type="molecule type" value="Genomic_DNA"/>
</dbReference>
<keyword evidence="14" id="KW-1185">Reference proteome</keyword>
<keyword evidence="7" id="KW-0862">Zinc</keyword>
<evidence type="ECO:0000256" key="6">
    <source>
        <dbReference type="ARBA" id="ARBA00022801"/>
    </source>
</evidence>
<feature type="compositionally biased region" description="Acidic residues" evidence="9">
    <location>
        <begin position="95"/>
        <end position="109"/>
    </location>
</feature>
<dbReference type="InterPro" id="IPR008753">
    <property type="entry name" value="Peptidase_M13_N"/>
</dbReference>
<dbReference type="PANTHER" id="PTHR11733">
    <property type="entry name" value="ZINC METALLOPROTEASE FAMILY M13 NEPRILYSIN-RELATED"/>
    <property type="match status" value="1"/>
</dbReference>
<gene>
    <name evidence="13" type="ORF">HZH68_015738</name>
</gene>